<comment type="caution">
    <text evidence="2">The sequence shown here is derived from an EMBL/GenBank/DDBJ whole genome shotgun (WGS) entry which is preliminary data.</text>
</comment>
<evidence type="ECO:0000313" key="2">
    <source>
        <dbReference type="EMBL" id="MFC7419362.1"/>
    </source>
</evidence>
<keyword evidence="1" id="KW-0812">Transmembrane</keyword>
<proteinExistence type="predicted"/>
<reference evidence="3" key="1">
    <citation type="journal article" date="2019" name="Int. J. Syst. Evol. Microbiol.">
        <title>The Global Catalogue of Microorganisms (GCM) 10K type strain sequencing project: providing services to taxonomists for standard genome sequencing and annotation.</title>
        <authorList>
            <consortium name="The Broad Institute Genomics Platform"/>
            <consortium name="The Broad Institute Genome Sequencing Center for Infectious Disease"/>
            <person name="Wu L."/>
            <person name="Ma J."/>
        </authorList>
    </citation>
    <scope>NUCLEOTIDE SEQUENCE [LARGE SCALE GENOMIC DNA]</scope>
    <source>
        <strain evidence="3">CCUG 62945</strain>
    </source>
</reference>
<accession>A0ABW2QZU5</accession>
<evidence type="ECO:0008006" key="4">
    <source>
        <dbReference type="Google" id="ProtNLM"/>
    </source>
</evidence>
<dbReference type="EMBL" id="JBHTBQ010000009">
    <property type="protein sequence ID" value="MFC7419362.1"/>
    <property type="molecule type" value="Genomic_DNA"/>
</dbReference>
<sequence length="194" mass="20932">MLPDSIFSKFAFMGYLFATGIALGGYGGFQWATSMADAELADQREAALLGRLELAHYNAELQSRIQAHGEKLASELDQTRAQLNEARVQLSRSVSRVTTIYKASPNAAPQPLPAAVFTTGFVRVWNSALAMPATSDQQTTTNIADAASACDSADCLLASSITQADILTNHIDNALRCQSIEAQLNQLINWHEGQ</sequence>
<name>A0ABW2QZU5_9NEIS</name>
<dbReference type="RefSeq" id="WP_380186798.1">
    <property type="nucleotide sequence ID" value="NZ_JBHTBQ010000009.1"/>
</dbReference>
<gene>
    <name evidence="2" type="ORF">ACFQNF_05665</name>
</gene>
<protein>
    <recommendedName>
        <fullName evidence="4">Bacteriophage lysis protein</fullName>
    </recommendedName>
</protein>
<keyword evidence="1" id="KW-0472">Membrane</keyword>
<keyword evidence="1" id="KW-1133">Transmembrane helix</keyword>
<organism evidence="2 3">
    <name type="scientific">Iodobacter arcticus</name>
    <dbReference type="NCBI Taxonomy" id="590593"/>
    <lineage>
        <taxon>Bacteria</taxon>
        <taxon>Pseudomonadati</taxon>
        <taxon>Pseudomonadota</taxon>
        <taxon>Betaproteobacteria</taxon>
        <taxon>Neisseriales</taxon>
        <taxon>Chitinibacteraceae</taxon>
        <taxon>Iodobacter</taxon>
    </lineage>
</organism>
<keyword evidence="3" id="KW-1185">Reference proteome</keyword>
<feature type="transmembrane region" description="Helical" evidence="1">
    <location>
        <begin position="6"/>
        <end position="26"/>
    </location>
</feature>
<evidence type="ECO:0000256" key="1">
    <source>
        <dbReference type="SAM" id="Phobius"/>
    </source>
</evidence>
<dbReference type="Proteomes" id="UP001596473">
    <property type="component" value="Unassembled WGS sequence"/>
</dbReference>
<evidence type="ECO:0000313" key="3">
    <source>
        <dbReference type="Proteomes" id="UP001596473"/>
    </source>
</evidence>